<comment type="subcellular location">
    <subcellularLocation>
        <location evidence="1">Cell envelope</location>
    </subcellularLocation>
</comment>
<evidence type="ECO:0000256" key="1">
    <source>
        <dbReference type="ARBA" id="ARBA00004196"/>
    </source>
</evidence>
<dbReference type="Pfam" id="PF13247">
    <property type="entry name" value="Fer4_11"/>
    <property type="match status" value="1"/>
</dbReference>
<feature type="domain" description="4Fe-4S ferredoxin-type" evidence="8">
    <location>
        <begin position="98"/>
        <end position="127"/>
    </location>
</feature>
<feature type="transmembrane region" description="Helical" evidence="7">
    <location>
        <begin position="234"/>
        <end position="254"/>
    </location>
</feature>
<dbReference type="Proteomes" id="UP000093080">
    <property type="component" value="Unassembled WGS sequence"/>
</dbReference>
<dbReference type="GO" id="GO:0051539">
    <property type="term" value="F:4 iron, 4 sulfur cluster binding"/>
    <property type="evidence" value="ECO:0007669"/>
    <property type="project" value="UniProtKB-KW"/>
</dbReference>
<dbReference type="InterPro" id="IPR017900">
    <property type="entry name" value="4Fe4S_Fe_S_CS"/>
</dbReference>
<dbReference type="GO" id="GO:0046872">
    <property type="term" value="F:metal ion binding"/>
    <property type="evidence" value="ECO:0007669"/>
    <property type="project" value="UniProtKB-KW"/>
</dbReference>
<dbReference type="PANTHER" id="PTHR43545:SF4">
    <property type="entry name" value="IRON-SULFUR PROTEIN"/>
    <property type="match status" value="1"/>
</dbReference>
<comment type="caution">
    <text evidence="9">The sequence shown here is derived from an EMBL/GenBank/DDBJ whole genome shotgun (WGS) entry which is preliminary data.</text>
</comment>
<gene>
    <name evidence="9" type="ORF">DBT_2437</name>
</gene>
<keyword evidence="10" id="KW-1185">Reference proteome</keyword>
<dbReference type="PANTHER" id="PTHR43545">
    <property type="entry name" value="FORMATE DEHYDROGENASE, NITRATE-INDUCIBLE, IRON-SULFUR SUBUNIT"/>
    <property type="match status" value="1"/>
</dbReference>
<evidence type="ECO:0000313" key="10">
    <source>
        <dbReference type="Proteomes" id="UP000093080"/>
    </source>
</evidence>
<evidence type="ECO:0000256" key="6">
    <source>
        <dbReference type="ARBA" id="ARBA00023014"/>
    </source>
</evidence>
<accession>A0A1B9F348</accession>
<dbReference type="GO" id="GO:0030313">
    <property type="term" value="C:cell envelope"/>
    <property type="evidence" value="ECO:0007669"/>
    <property type="project" value="UniProtKB-SubCell"/>
</dbReference>
<keyword evidence="6" id="KW-0411">Iron-sulfur</keyword>
<keyword evidence="7" id="KW-1133">Transmembrane helix</keyword>
<keyword evidence="7" id="KW-0812">Transmembrane</keyword>
<dbReference type="PROSITE" id="PS00198">
    <property type="entry name" value="4FE4S_FER_1"/>
    <property type="match status" value="1"/>
</dbReference>
<evidence type="ECO:0000313" key="9">
    <source>
        <dbReference type="EMBL" id="OCC14181.1"/>
    </source>
</evidence>
<evidence type="ECO:0000256" key="2">
    <source>
        <dbReference type="ARBA" id="ARBA00022485"/>
    </source>
</evidence>
<keyword evidence="4" id="KW-0677">Repeat</keyword>
<reference evidence="9 10" key="1">
    <citation type="submission" date="2016-06" db="EMBL/GenBank/DDBJ databases">
        <title>Respiratory ammonification of nitrate coupled to the oxidation of elemental sulfur in deep-sea autotrophic thermophilic bacteria.</title>
        <authorList>
            <person name="Slobodkina G.B."/>
            <person name="Mardanov A.V."/>
            <person name="Ravin N.V."/>
            <person name="Frolova A.A."/>
            <person name="Viryasiv M.B."/>
            <person name="Chernyh N.A."/>
            <person name="Bonch-Osmolovskaya E.A."/>
            <person name="Slobodkin A.I."/>
        </authorList>
    </citation>
    <scope>NUCLEOTIDE SEQUENCE [LARGE SCALE GENOMIC DNA]</scope>
    <source>
        <strain evidence="9 10">S69</strain>
    </source>
</reference>
<feature type="domain" description="4Fe-4S ferredoxin-type" evidence="8">
    <location>
        <begin position="4"/>
        <end position="34"/>
    </location>
</feature>
<keyword evidence="5" id="KW-0408">Iron</keyword>
<organism evidence="9 10">
    <name type="scientific">Dissulfuribacter thermophilus</name>
    <dbReference type="NCBI Taxonomy" id="1156395"/>
    <lineage>
        <taxon>Bacteria</taxon>
        <taxon>Pseudomonadati</taxon>
        <taxon>Thermodesulfobacteriota</taxon>
        <taxon>Dissulfuribacteria</taxon>
        <taxon>Dissulfuribacterales</taxon>
        <taxon>Dissulfuribacteraceae</taxon>
        <taxon>Dissulfuribacter</taxon>
    </lineage>
</organism>
<feature type="domain" description="4Fe-4S ferredoxin-type" evidence="8">
    <location>
        <begin position="65"/>
        <end position="97"/>
    </location>
</feature>
<evidence type="ECO:0000256" key="3">
    <source>
        <dbReference type="ARBA" id="ARBA00022723"/>
    </source>
</evidence>
<keyword evidence="3" id="KW-0479">Metal-binding</keyword>
<dbReference type="STRING" id="1156395.DBT_2437"/>
<evidence type="ECO:0000256" key="5">
    <source>
        <dbReference type="ARBA" id="ARBA00023004"/>
    </source>
</evidence>
<evidence type="ECO:0000256" key="7">
    <source>
        <dbReference type="SAM" id="Phobius"/>
    </source>
</evidence>
<dbReference type="InterPro" id="IPR017896">
    <property type="entry name" value="4Fe4S_Fe-S-bd"/>
</dbReference>
<keyword evidence="2" id="KW-0004">4Fe-4S</keyword>
<dbReference type="InterPro" id="IPR051555">
    <property type="entry name" value="FDH_Electron_Transfer_Unit"/>
</dbReference>
<evidence type="ECO:0000259" key="8">
    <source>
        <dbReference type="PROSITE" id="PS51379"/>
    </source>
</evidence>
<dbReference type="PROSITE" id="PS51379">
    <property type="entry name" value="4FE4S_FER_2"/>
    <property type="match status" value="3"/>
</dbReference>
<dbReference type="AlphaFoldDB" id="A0A1B9F348"/>
<protein>
    <submittedName>
        <fullName evidence="9">Molybdopterin oxydoreductase, iron-sulfur subunit B</fullName>
    </submittedName>
</protein>
<sequence>MSVYSICYDSQACVRCFTCVVQCSVENRLRLQREGKTAMELGVNEALPQLNYIYPRQREFGTYPNAYQITELHHCMHCENSPCARNCPSKAIEVRKGGQVVIHQDRCVGCRTCQDACPFGVPVYDRATNKSYKCIMCYDRVESGLKPACVSGCIAGGLFSGPREEVVAEAKERAKFYTKRFGKEYIVYGAEKLNDYVGTTRWLTIVPAAEAEKYGLPKDPVVGSMVLRELCKNFGIGASAAVAIGAGAHFLYWLSKRKEVLASKDKEDGNE</sequence>
<dbReference type="RefSeq" id="WP_067620827.1">
    <property type="nucleotide sequence ID" value="NZ_MAGO01000018.1"/>
</dbReference>
<dbReference type="CDD" id="cd04410">
    <property type="entry name" value="DMSOR_beta-like"/>
    <property type="match status" value="1"/>
</dbReference>
<name>A0A1B9F348_9BACT</name>
<dbReference type="Gene3D" id="3.30.70.20">
    <property type="match status" value="2"/>
</dbReference>
<dbReference type="EMBL" id="MAGO01000018">
    <property type="protein sequence ID" value="OCC14181.1"/>
    <property type="molecule type" value="Genomic_DNA"/>
</dbReference>
<dbReference type="OrthoDB" id="9789030at2"/>
<keyword evidence="7" id="KW-0472">Membrane</keyword>
<evidence type="ECO:0000256" key="4">
    <source>
        <dbReference type="ARBA" id="ARBA00022737"/>
    </source>
</evidence>
<dbReference type="SUPFAM" id="SSF54862">
    <property type="entry name" value="4Fe-4S ferredoxins"/>
    <property type="match status" value="1"/>
</dbReference>
<proteinExistence type="predicted"/>